<keyword evidence="2 5" id="KW-0812">Transmembrane</keyword>
<comment type="subcellular location">
    <subcellularLocation>
        <location evidence="1">Membrane</location>
    </subcellularLocation>
    <subcellularLocation>
        <location evidence="5">Mitochondrion inner membrane</location>
        <topology evidence="5">Multi-pass membrane protein</topology>
    </subcellularLocation>
</comment>
<dbReference type="PROSITE" id="PS50895">
    <property type="entry name" value="SURF1"/>
    <property type="match status" value="1"/>
</dbReference>
<dbReference type="EMBL" id="ONZQ02000003">
    <property type="protein sequence ID" value="SPN99775.1"/>
    <property type="molecule type" value="Genomic_DNA"/>
</dbReference>
<comment type="caution">
    <text evidence="5">Lacks conserved residue(s) required for the propagation of feature annotation.</text>
</comment>
<dbReference type="InterPro" id="IPR002994">
    <property type="entry name" value="Surf1/Shy1"/>
</dbReference>
<feature type="transmembrane region" description="Helical" evidence="5">
    <location>
        <begin position="74"/>
        <end position="92"/>
    </location>
</feature>
<comment type="similarity">
    <text evidence="5">Belongs to the SURF1 family.</text>
</comment>
<evidence type="ECO:0000256" key="4">
    <source>
        <dbReference type="ARBA" id="ARBA00023136"/>
    </source>
</evidence>
<gene>
    <name evidence="6" type="ORF">DNG_02626</name>
</gene>
<dbReference type="InterPro" id="IPR045214">
    <property type="entry name" value="Surf1/Surf4"/>
</dbReference>
<evidence type="ECO:0000256" key="2">
    <source>
        <dbReference type="ARBA" id="ARBA00022692"/>
    </source>
</evidence>
<name>A0AAE8MTJ7_9PEZI</name>
<dbReference type="AlphaFoldDB" id="A0AAE8MTJ7"/>
<keyword evidence="4 5" id="KW-0472">Membrane</keyword>
<keyword evidence="7" id="KW-1185">Reference proteome</keyword>
<evidence type="ECO:0000256" key="3">
    <source>
        <dbReference type="ARBA" id="ARBA00022989"/>
    </source>
</evidence>
<dbReference type="Proteomes" id="UP001187682">
    <property type="component" value="Unassembled WGS sequence"/>
</dbReference>
<proteinExistence type="inferred from homology"/>
<reference evidence="6" key="1">
    <citation type="submission" date="2018-03" db="EMBL/GenBank/DDBJ databases">
        <authorList>
            <person name="Guldener U."/>
        </authorList>
    </citation>
    <scope>NUCLEOTIDE SEQUENCE</scope>
</reference>
<comment type="caution">
    <text evidence="6">The sequence shown here is derived from an EMBL/GenBank/DDBJ whole genome shotgun (WGS) entry which is preliminary data.</text>
</comment>
<keyword evidence="5" id="KW-0999">Mitochondrion inner membrane</keyword>
<accession>A0AAE8MTJ7</accession>
<dbReference type="GO" id="GO:0005743">
    <property type="term" value="C:mitochondrial inner membrane"/>
    <property type="evidence" value="ECO:0007669"/>
    <property type="project" value="UniProtKB-SubCell"/>
</dbReference>
<organism evidence="6 7">
    <name type="scientific">Cephalotrichum gorgonifer</name>
    <dbReference type="NCBI Taxonomy" id="2041049"/>
    <lineage>
        <taxon>Eukaryota</taxon>
        <taxon>Fungi</taxon>
        <taxon>Dikarya</taxon>
        <taxon>Ascomycota</taxon>
        <taxon>Pezizomycotina</taxon>
        <taxon>Sordariomycetes</taxon>
        <taxon>Hypocreomycetidae</taxon>
        <taxon>Microascales</taxon>
        <taxon>Microascaceae</taxon>
        <taxon>Cephalotrichum</taxon>
    </lineage>
</organism>
<dbReference type="Pfam" id="PF02104">
    <property type="entry name" value="SURF1"/>
    <property type="match status" value="1"/>
</dbReference>
<keyword evidence="5" id="KW-0496">Mitochondrion</keyword>
<dbReference type="PANTHER" id="PTHR23427:SF2">
    <property type="entry name" value="SURFEIT LOCUS PROTEIN 1"/>
    <property type="match status" value="1"/>
</dbReference>
<protein>
    <recommendedName>
        <fullName evidence="5">SURF1-like protein</fullName>
    </recommendedName>
</protein>
<sequence>MSSARSLLTQPIRRLRPSAFRQFNQLPKSQAAPWRARFSATPLRRQRDPADEPGFVSLIDQQPELVRTGRKHGLGLLFLALIPITAFALGTWQVKRLQWKTDLLAILEDRLIRDPLPLPAHIDPAAVPDFDYRRIYTTGRFRHDKEMLIGPRMRDGEQGYEVVTPLEREGDGTTILVNRGWIAKEFKDQKTRKDSLPTGEVHVEGLLRQPWKKNMFTPDNRPDKWEFYFPDVVQMAELVGSQPIWVESTLVPDYLKIVDLKSRGDPIGKPPVVGLRNNHAQYIFTW</sequence>
<dbReference type="GO" id="GO:0033617">
    <property type="term" value="P:mitochondrial respiratory chain complex IV assembly"/>
    <property type="evidence" value="ECO:0007669"/>
    <property type="project" value="TreeGrafter"/>
</dbReference>
<evidence type="ECO:0000313" key="7">
    <source>
        <dbReference type="Proteomes" id="UP001187682"/>
    </source>
</evidence>
<keyword evidence="3 5" id="KW-1133">Transmembrane helix</keyword>
<comment type="function">
    <text evidence="5">Probably involved in the biogenesis of the COX complex.</text>
</comment>
<dbReference type="PANTHER" id="PTHR23427">
    <property type="entry name" value="SURFEIT LOCUS PROTEIN"/>
    <property type="match status" value="1"/>
</dbReference>
<evidence type="ECO:0000256" key="1">
    <source>
        <dbReference type="ARBA" id="ARBA00004370"/>
    </source>
</evidence>
<evidence type="ECO:0000256" key="5">
    <source>
        <dbReference type="RuleBase" id="RU363076"/>
    </source>
</evidence>
<dbReference type="CDD" id="cd06662">
    <property type="entry name" value="SURF1"/>
    <property type="match status" value="1"/>
</dbReference>
<evidence type="ECO:0000313" key="6">
    <source>
        <dbReference type="EMBL" id="SPN99775.1"/>
    </source>
</evidence>